<dbReference type="CDD" id="cd10318">
    <property type="entry name" value="RGL11"/>
    <property type="match status" value="1"/>
</dbReference>
<dbReference type="RefSeq" id="WP_197529035.1">
    <property type="nucleotide sequence ID" value="NZ_CP036278.1"/>
</dbReference>
<evidence type="ECO:0000256" key="1">
    <source>
        <dbReference type="SAM" id="MobiDB-lite"/>
    </source>
</evidence>
<dbReference type="PROSITE" id="PS00018">
    <property type="entry name" value="EF_HAND_1"/>
    <property type="match status" value="1"/>
</dbReference>
<dbReference type="SUPFAM" id="SSF69318">
    <property type="entry name" value="Integrin alpha N-terminal domain"/>
    <property type="match status" value="1"/>
</dbReference>
<feature type="domain" description="Rhamnogalacturonan lyase family 11 C-terminal" evidence="3">
    <location>
        <begin position="348"/>
        <end position="882"/>
    </location>
</feature>
<name>A0A518ALA8_9BACT</name>
<dbReference type="EMBL" id="CP036278">
    <property type="protein sequence ID" value="QDU55510.1"/>
    <property type="molecule type" value="Genomic_DNA"/>
</dbReference>
<dbReference type="InterPro" id="IPR034641">
    <property type="entry name" value="RGL11"/>
</dbReference>
<organism evidence="4 5">
    <name type="scientific">Aeoliella mucimassa</name>
    <dbReference type="NCBI Taxonomy" id="2527972"/>
    <lineage>
        <taxon>Bacteria</taxon>
        <taxon>Pseudomonadati</taxon>
        <taxon>Planctomycetota</taxon>
        <taxon>Planctomycetia</taxon>
        <taxon>Pirellulales</taxon>
        <taxon>Lacipirellulaceae</taxon>
        <taxon>Aeoliella</taxon>
    </lineage>
</organism>
<feature type="compositionally biased region" description="Low complexity" evidence="1">
    <location>
        <begin position="1058"/>
        <end position="1070"/>
    </location>
</feature>
<dbReference type="Proteomes" id="UP000315750">
    <property type="component" value="Chromosome"/>
</dbReference>
<dbReference type="Gene3D" id="2.60.40.10">
    <property type="entry name" value="Immunoglobulins"/>
    <property type="match status" value="1"/>
</dbReference>
<dbReference type="InterPro" id="IPR028994">
    <property type="entry name" value="Integrin_alpha_N"/>
</dbReference>
<dbReference type="Pfam" id="PF18370">
    <property type="entry name" value="RGI_lyase"/>
    <property type="match status" value="1"/>
</dbReference>
<dbReference type="SUPFAM" id="SSF63446">
    <property type="entry name" value="Type I dockerin domain"/>
    <property type="match status" value="1"/>
</dbReference>
<dbReference type="InterPro" id="IPR036439">
    <property type="entry name" value="Dockerin_dom_sf"/>
</dbReference>
<evidence type="ECO:0000313" key="4">
    <source>
        <dbReference type="EMBL" id="QDU55510.1"/>
    </source>
</evidence>
<dbReference type="Gene3D" id="1.10.1330.10">
    <property type="entry name" value="Dockerin domain"/>
    <property type="match status" value="1"/>
</dbReference>
<keyword evidence="5" id="KW-1185">Reference proteome</keyword>
<gene>
    <name evidence="4" type="primary">yesW_2</name>
    <name evidence="4" type="ORF">Pan181_17000</name>
</gene>
<dbReference type="InterPro" id="IPR049366">
    <property type="entry name" value="RGL11_C"/>
</dbReference>
<dbReference type="InterPro" id="IPR041624">
    <property type="entry name" value="RGI_lyase"/>
</dbReference>
<evidence type="ECO:0000259" key="2">
    <source>
        <dbReference type="Pfam" id="PF18370"/>
    </source>
</evidence>
<dbReference type="PANTHER" id="PTHR43118:SF1">
    <property type="entry name" value="RHAMNOGALACTURONAN LYASE (EUROFUNG)"/>
    <property type="match status" value="1"/>
</dbReference>
<accession>A0A518ALA8</accession>
<sequence>MHRTKSRRTLRATSSKLRIEPLEPRIALTVVTLQASADTYTQAGVGAGSAEVFDLIDGNGGFADRMAYVQFDLSGLSLDSLESATLSFVKQPNLAGGRSDYVTTDRFDVYGLLDLAGNTPQGWNEATLAEGNLGAEYTNTSGNGLDTARLQNLNQETGADVIESVINADGSPSSITGPDLVAFLQQRADANGLVTFITYVDAGNVRGYAFGTRENPNAAVRPTLELEFPSDPLPDPYPDEPVVLPRQMEKLDRGVIAMRTSSSSAYVGWRLLGDDPAGVGFNLYRSTNNGTAYKLNATPITNTTDYVDNSASSAFSYTYSIRPVIDGVEQAASETYTLLSSTAAQQFIEVPIVAPPDTIVNGENWHYTANDASVGDLDGDGDYEVVLKWTPEITNPNPDTNYLYAPTANMYVDAYDMDGTLLWRIDAGPNIRTIASSLQFIVYDLDGDGRAEVAMNSADGTTSYHAMNDGGRLSFSTNDVVGDPNANWVDPSGWITTGPEYLTVFDGYTGDVLASTNLLPARGTVTDWGDNYGHRSTTHKYVVAYLDGQHPSLVTGRGIYHGQAQYGTAKTELTAWNFGDGQLTDLWSFTATEGTGNDVNADYVGQGNQAVSVADVDGDGYDEVIWGAMVVDQDGTGLYSTGRGHGDALHVADMDPDNPGLEIFEPHESPGEYGLAGGDYRDAMTGELLIGIETTGDVGRGVAFDIDPNYPGYEFWTSYVEPGNSGPTIYNVQVGAIYEAPSNVHMNFGIWWDADPLRETLDGTTISKWHYEWANPGRQNLVSYGNSGINNNAGLSSNNGTKRNPSLTADLFGDWREEVIWRRADNSALEIWSTTIPSTMRLPTLMHDLQYREAVAWQNVYYNQPPHPSYFIGAGMGEAPTPPLFFGGELSGDYNQDGVVNLGDYTVWRDWLGSTTNLAADGDHNGVIDQGDYQVWKENFGAVAQTPLLSGVAAASSTESSSEPAVGSLLAGTPTDSAVPDTTEPTSNAAPADGQPNIDAAVTGDTATSSASGDSSNSTSGLSPLAANPLAVSLGEGGRPVSSRSHALSGAPSGGGVSETSSEVVSPSVPRQTQSLPFTSRSLGARQTNEQQMREHFAPQRGPIGADRPLDLAFAEWGVSRQF</sequence>
<dbReference type="AlphaFoldDB" id="A0A518ALA8"/>
<dbReference type="PANTHER" id="PTHR43118">
    <property type="entry name" value="RHAMNOGALACTURONAN LYASE (EUROFUNG)"/>
    <property type="match status" value="1"/>
</dbReference>
<keyword evidence="4" id="KW-0456">Lyase</keyword>
<dbReference type="GO" id="GO:0102210">
    <property type="term" value="F:rhamnogalacturonan endolyase activity"/>
    <property type="evidence" value="ECO:0007669"/>
    <property type="project" value="UniProtKB-EC"/>
</dbReference>
<evidence type="ECO:0000259" key="3">
    <source>
        <dbReference type="Pfam" id="PF21348"/>
    </source>
</evidence>
<reference evidence="4 5" key="1">
    <citation type="submission" date="2019-02" db="EMBL/GenBank/DDBJ databases">
        <title>Deep-cultivation of Planctomycetes and their phenomic and genomic characterization uncovers novel biology.</title>
        <authorList>
            <person name="Wiegand S."/>
            <person name="Jogler M."/>
            <person name="Boedeker C."/>
            <person name="Pinto D."/>
            <person name="Vollmers J."/>
            <person name="Rivas-Marin E."/>
            <person name="Kohn T."/>
            <person name="Peeters S.H."/>
            <person name="Heuer A."/>
            <person name="Rast P."/>
            <person name="Oberbeckmann S."/>
            <person name="Bunk B."/>
            <person name="Jeske O."/>
            <person name="Meyerdierks A."/>
            <person name="Storesund J.E."/>
            <person name="Kallscheuer N."/>
            <person name="Luecker S."/>
            <person name="Lage O.M."/>
            <person name="Pohl T."/>
            <person name="Merkel B.J."/>
            <person name="Hornburger P."/>
            <person name="Mueller R.-W."/>
            <person name="Bruemmer F."/>
            <person name="Labrenz M."/>
            <person name="Spormann A.M."/>
            <person name="Op den Camp H."/>
            <person name="Overmann J."/>
            <person name="Amann R."/>
            <person name="Jetten M.S.M."/>
            <person name="Mascher T."/>
            <person name="Medema M.H."/>
            <person name="Devos D.P."/>
            <person name="Kaster A.-K."/>
            <person name="Ovreas L."/>
            <person name="Rohde M."/>
            <person name="Galperin M.Y."/>
            <person name="Jogler C."/>
        </authorList>
    </citation>
    <scope>NUCLEOTIDE SEQUENCE [LARGE SCALE GENOMIC DNA]</scope>
    <source>
        <strain evidence="4 5">Pan181</strain>
    </source>
</reference>
<feature type="domain" description="Rhamnogalacturonan I lyase beta-sheet" evidence="2">
    <location>
        <begin position="246"/>
        <end position="336"/>
    </location>
</feature>
<feature type="region of interest" description="Disordered" evidence="1">
    <location>
        <begin position="960"/>
        <end position="1078"/>
    </location>
</feature>
<dbReference type="InterPro" id="IPR013783">
    <property type="entry name" value="Ig-like_fold"/>
</dbReference>
<dbReference type="InterPro" id="IPR018247">
    <property type="entry name" value="EF_Hand_1_Ca_BS"/>
</dbReference>
<protein>
    <submittedName>
        <fullName evidence="4">Rhamnogalacturonan endolyase YesW</fullName>
        <ecNumber evidence="4">4.2.2.23</ecNumber>
    </submittedName>
</protein>
<proteinExistence type="predicted"/>
<dbReference type="Pfam" id="PF21348">
    <property type="entry name" value="RGL11_C"/>
    <property type="match status" value="1"/>
</dbReference>
<feature type="compositionally biased region" description="Low complexity" evidence="1">
    <location>
        <begin position="999"/>
        <end position="1023"/>
    </location>
</feature>
<evidence type="ECO:0000313" key="5">
    <source>
        <dbReference type="Proteomes" id="UP000315750"/>
    </source>
</evidence>
<dbReference type="GO" id="GO:0000272">
    <property type="term" value="P:polysaccharide catabolic process"/>
    <property type="evidence" value="ECO:0007669"/>
    <property type="project" value="InterPro"/>
</dbReference>
<dbReference type="KEGG" id="amuc:Pan181_17000"/>
<dbReference type="EC" id="4.2.2.23" evidence="4"/>